<name>A0ABN7X8P3_GIGMA</name>
<comment type="caution">
    <text evidence="1">The sequence shown here is derived from an EMBL/GenBank/DDBJ whole genome shotgun (WGS) entry which is preliminary data.</text>
</comment>
<dbReference type="Proteomes" id="UP000789901">
    <property type="component" value="Unassembled WGS sequence"/>
</dbReference>
<accession>A0ABN7X8P3</accession>
<sequence length="54" mass="6074">NMNESFDSIESFEIPNIINDFFNTIARISNNSNTTSLTPTLDIIDESSNTSKFI</sequence>
<evidence type="ECO:0000313" key="2">
    <source>
        <dbReference type="Proteomes" id="UP000789901"/>
    </source>
</evidence>
<organism evidence="1 2">
    <name type="scientific">Gigaspora margarita</name>
    <dbReference type="NCBI Taxonomy" id="4874"/>
    <lineage>
        <taxon>Eukaryota</taxon>
        <taxon>Fungi</taxon>
        <taxon>Fungi incertae sedis</taxon>
        <taxon>Mucoromycota</taxon>
        <taxon>Glomeromycotina</taxon>
        <taxon>Glomeromycetes</taxon>
        <taxon>Diversisporales</taxon>
        <taxon>Gigasporaceae</taxon>
        <taxon>Gigaspora</taxon>
    </lineage>
</organism>
<proteinExistence type="predicted"/>
<reference evidence="1 2" key="1">
    <citation type="submission" date="2021-06" db="EMBL/GenBank/DDBJ databases">
        <authorList>
            <person name="Kallberg Y."/>
            <person name="Tangrot J."/>
            <person name="Rosling A."/>
        </authorList>
    </citation>
    <scope>NUCLEOTIDE SEQUENCE [LARGE SCALE GENOMIC DNA]</scope>
    <source>
        <strain evidence="1 2">120-4 pot B 10/14</strain>
    </source>
</reference>
<keyword evidence="2" id="KW-1185">Reference proteome</keyword>
<dbReference type="EMBL" id="CAJVQB010103107">
    <property type="protein sequence ID" value="CAG8850850.1"/>
    <property type="molecule type" value="Genomic_DNA"/>
</dbReference>
<protein>
    <submittedName>
        <fullName evidence="1">37612_t:CDS:1</fullName>
    </submittedName>
</protein>
<evidence type="ECO:0000313" key="1">
    <source>
        <dbReference type="EMBL" id="CAG8850850.1"/>
    </source>
</evidence>
<feature type="non-terminal residue" evidence="1">
    <location>
        <position position="1"/>
    </location>
</feature>
<gene>
    <name evidence="1" type="ORF">GMARGA_LOCUS40424</name>
</gene>